<evidence type="ECO:0000313" key="2">
    <source>
        <dbReference type="EMBL" id="KAH9328031.1"/>
    </source>
</evidence>
<keyword evidence="3" id="KW-1185">Reference proteome</keyword>
<gene>
    <name evidence="2" type="ORF">KI387_000139</name>
</gene>
<dbReference type="AlphaFoldDB" id="A0AA38GTJ9"/>
<organism evidence="2 3">
    <name type="scientific">Taxus chinensis</name>
    <name type="common">Chinese yew</name>
    <name type="synonym">Taxus wallichiana var. chinensis</name>
    <dbReference type="NCBI Taxonomy" id="29808"/>
    <lineage>
        <taxon>Eukaryota</taxon>
        <taxon>Viridiplantae</taxon>
        <taxon>Streptophyta</taxon>
        <taxon>Embryophyta</taxon>
        <taxon>Tracheophyta</taxon>
        <taxon>Spermatophyta</taxon>
        <taxon>Pinopsida</taxon>
        <taxon>Pinidae</taxon>
        <taxon>Conifers II</taxon>
        <taxon>Cupressales</taxon>
        <taxon>Taxaceae</taxon>
        <taxon>Taxus</taxon>
    </lineage>
</organism>
<dbReference type="EMBL" id="JAHRHJ020000001">
    <property type="protein sequence ID" value="KAH9328031.1"/>
    <property type="molecule type" value="Genomic_DNA"/>
</dbReference>
<comment type="caution">
    <text evidence="2">The sequence shown here is derived from an EMBL/GenBank/DDBJ whole genome shotgun (WGS) entry which is preliminary data.</text>
</comment>
<evidence type="ECO:0000256" key="1">
    <source>
        <dbReference type="SAM" id="MobiDB-lite"/>
    </source>
</evidence>
<reference evidence="2 3" key="1">
    <citation type="journal article" date="2021" name="Nat. Plants">
        <title>The Taxus genome provides insights into paclitaxel biosynthesis.</title>
        <authorList>
            <person name="Xiong X."/>
            <person name="Gou J."/>
            <person name="Liao Q."/>
            <person name="Li Y."/>
            <person name="Zhou Q."/>
            <person name="Bi G."/>
            <person name="Li C."/>
            <person name="Du R."/>
            <person name="Wang X."/>
            <person name="Sun T."/>
            <person name="Guo L."/>
            <person name="Liang H."/>
            <person name="Lu P."/>
            <person name="Wu Y."/>
            <person name="Zhang Z."/>
            <person name="Ro D.K."/>
            <person name="Shang Y."/>
            <person name="Huang S."/>
            <person name="Yan J."/>
        </authorList>
    </citation>
    <scope>NUCLEOTIDE SEQUENCE [LARGE SCALE GENOMIC DNA]</scope>
    <source>
        <strain evidence="2">Ta-2019</strain>
    </source>
</reference>
<accession>A0AA38GTJ9</accession>
<proteinExistence type="predicted"/>
<dbReference type="Proteomes" id="UP000824469">
    <property type="component" value="Unassembled WGS sequence"/>
</dbReference>
<protein>
    <submittedName>
        <fullName evidence="2">Uncharacterized protein</fullName>
    </submittedName>
</protein>
<sequence length="49" mass="4865">GTGKREVRGSGGLAENGTKGPFELGTFGTKSSRVRGSAGSGENGTTCTF</sequence>
<name>A0AA38GTJ9_TAXCH</name>
<feature type="non-terminal residue" evidence="2">
    <location>
        <position position="1"/>
    </location>
</feature>
<feature type="region of interest" description="Disordered" evidence="1">
    <location>
        <begin position="1"/>
        <end position="49"/>
    </location>
</feature>
<evidence type="ECO:0000313" key="3">
    <source>
        <dbReference type="Proteomes" id="UP000824469"/>
    </source>
</evidence>